<sequence>MFLHALLSNARGFTFYSFLRDIHTHTTSSPFSLPRSRERISYLFTYAHDDHTSAHGCYCPSHSLSLNPALLLCSFPRDVKSSCLSVLSLVVLFLCSLLIYCLVAIPCALQLARSLFLLFIQVFSATSSSPCLCACTNASFSLPPPPLCALKHTHTDPRTFPTVETYKHPFLSLSLFPCSVLRAKNTNFVRNIRLSLHPTTQVSEKGTGKGKCAPTTLHTYDVYTAATHTDQHQRGSTMFRSSVTHLQRASCVFIVGGHITPFVGKGSKLFIDKKHPDFGKKQNMTLEEILATTVQRTMESTGLKGKEDVVDHVVVGNFLGALFSNQGHLGPAAIGSLTYGQTGVKNPLMYKPALRVEGACASGGLAVMTAANALKAGSADIALAVGVEVQTTASARVGGDYLARAADYRRQRKLDDFTFPCLFAKRMKYIVEHKHFTMEDTARVAAKAYANGNKNPLAHMHTRKMTFEECNGEDPNNVKFLGNETYKEYLRMSDCSQVSDGGAGVVLANEEGLKKIGLSPNDSRLVEIKSIACASSSLYEDPEDACCMFTSRQAAQKALSMANVKPSDLNVAEVHDCFTIAELLMYEALGIAEYGHAKDLIRNGDTTLEGRIPVNTGGGLLAFGHPVGATGVKQIMEVYRQMKGQCEAYQMKKIPALGATLNMGGDDKTAVSTVLQNI</sequence>
<dbReference type="InterPro" id="IPR055140">
    <property type="entry name" value="Thiolase_C_2"/>
</dbReference>
<feature type="domain" description="Thiolase N-terminal" evidence="8">
    <location>
        <begin position="279"/>
        <end position="511"/>
    </location>
</feature>
<evidence type="ECO:0000256" key="5">
    <source>
        <dbReference type="ARBA" id="ARBA00023121"/>
    </source>
</evidence>
<organism evidence="10">
    <name type="scientific">Leishmania guyanensis</name>
    <dbReference type="NCBI Taxonomy" id="5670"/>
    <lineage>
        <taxon>Eukaryota</taxon>
        <taxon>Discoba</taxon>
        <taxon>Euglenozoa</taxon>
        <taxon>Kinetoplastea</taxon>
        <taxon>Metakinetoplastina</taxon>
        <taxon>Trypanosomatida</taxon>
        <taxon>Trypanosomatidae</taxon>
        <taxon>Leishmaniinae</taxon>
        <taxon>Leishmania</taxon>
        <taxon>Leishmania guyanensis species complex</taxon>
    </lineage>
</organism>
<name>A0A1E1IZG1_LEIGU</name>
<evidence type="ECO:0000313" key="10">
    <source>
        <dbReference type="EMBL" id="CCM15802.1"/>
    </source>
</evidence>
<dbReference type="InterPro" id="IPR016039">
    <property type="entry name" value="Thiolase-like"/>
</dbReference>
<evidence type="ECO:0000259" key="8">
    <source>
        <dbReference type="Pfam" id="PF00108"/>
    </source>
</evidence>
<dbReference type="Pfam" id="PF22691">
    <property type="entry name" value="Thiolase_C_1"/>
    <property type="match status" value="1"/>
</dbReference>
<dbReference type="PANTHER" id="PTHR42870">
    <property type="entry name" value="ACETYL-COA C-ACETYLTRANSFERASE"/>
    <property type="match status" value="1"/>
</dbReference>
<keyword evidence="5" id="KW-0446">Lipid-binding</keyword>
<evidence type="ECO:0000256" key="6">
    <source>
        <dbReference type="ARBA" id="ARBA00032316"/>
    </source>
</evidence>
<evidence type="ECO:0000256" key="1">
    <source>
        <dbReference type="ARBA" id="ARBA00012352"/>
    </source>
</evidence>
<dbReference type="EC" id="2.3.1.176" evidence="1"/>
<dbReference type="SUPFAM" id="SSF53901">
    <property type="entry name" value="Thiolase-like"/>
    <property type="match status" value="2"/>
</dbReference>
<evidence type="ECO:0000256" key="7">
    <source>
        <dbReference type="SAM" id="Phobius"/>
    </source>
</evidence>
<dbReference type="EMBL" id="CALQ01000930">
    <property type="protein sequence ID" value="CCM15802.1"/>
    <property type="molecule type" value="Genomic_DNA"/>
</dbReference>
<keyword evidence="7" id="KW-1133">Transmembrane helix</keyword>
<keyword evidence="4" id="KW-0445">Lipid transport</keyword>
<dbReference type="GO" id="GO:0016747">
    <property type="term" value="F:acyltransferase activity, transferring groups other than amino-acyl groups"/>
    <property type="evidence" value="ECO:0007669"/>
    <property type="project" value="InterPro"/>
</dbReference>
<dbReference type="Pfam" id="PF00108">
    <property type="entry name" value="Thiolase_N"/>
    <property type="match status" value="1"/>
</dbReference>
<dbReference type="AlphaFoldDB" id="A0A1E1IZG1"/>
<dbReference type="PROSITE" id="PS00737">
    <property type="entry name" value="THIOLASE_2"/>
    <property type="match status" value="1"/>
</dbReference>
<dbReference type="InterPro" id="IPR020613">
    <property type="entry name" value="Thiolase_CS"/>
</dbReference>
<dbReference type="PANTHER" id="PTHR42870:SF1">
    <property type="entry name" value="NON-SPECIFIC LIPID-TRANSFER PROTEIN-LIKE 2"/>
    <property type="match status" value="1"/>
</dbReference>
<feature type="domain" description="Thiolase C-terminal" evidence="9">
    <location>
        <begin position="543"/>
        <end position="676"/>
    </location>
</feature>
<evidence type="ECO:0000256" key="3">
    <source>
        <dbReference type="ARBA" id="ARBA00022679"/>
    </source>
</evidence>
<protein>
    <recommendedName>
        <fullName evidence="1">propanoyl-CoA C-acyltransferase</fullName>
        <ecNumber evidence="1">2.3.1.176</ecNumber>
    </recommendedName>
    <alternativeName>
        <fullName evidence="6">Propanoyl-CoA C-acyltransferase</fullName>
    </alternativeName>
</protein>
<evidence type="ECO:0000259" key="9">
    <source>
        <dbReference type="Pfam" id="PF22691"/>
    </source>
</evidence>
<proteinExistence type="predicted"/>
<feature type="transmembrane region" description="Helical" evidence="7">
    <location>
        <begin position="84"/>
        <end position="105"/>
    </location>
</feature>
<keyword evidence="7" id="KW-0472">Membrane</keyword>
<dbReference type="GO" id="GO:0008289">
    <property type="term" value="F:lipid binding"/>
    <property type="evidence" value="ECO:0007669"/>
    <property type="project" value="UniProtKB-KW"/>
</dbReference>
<dbReference type="CDD" id="cd00829">
    <property type="entry name" value="SCP-x_thiolase"/>
    <property type="match status" value="1"/>
</dbReference>
<accession>A0A1E1IZG1</accession>
<dbReference type="GO" id="GO:0006869">
    <property type="term" value="P:lipid transport"/>
    <property type="evidence" value="ECO:0007669"/>
    <property type="project" value="UniProtKB-KW"/>
</dbReference>
<keyword evidence="7" id="KW-0812">Transmembrane</keyword>
<evidence type="ECO:0000256" key="4">
    <source>
        <dbReference type="ARBA" id="ARBA00023055"/>
    </source>
</evidence>
<gene>
    <name evidence="10" type="primary">LgM4147LRVhigh.23.01080.01900</name>
    <name evidence="10" type="ORF">BN36_2333170</name>
</gene>
<evidence type="ECO:0000256" key="2">
    <source>
        <dbReference type="ARBA" id="ARBA00022448"/>
    </source>
</evidence>
<keyword evidence="2" id="KW-0813">Transport</keyword>
<dbReference type="InterPro" id="IPR020616">
    <property type="entry name" value="Thiolase_N"/>
</dbReference>
<keyword evidence="3" id="KW-0808">Transferase</keyword>
<dbReference type="Gene3D" id="3.40.47.10">
    <property type="match status" value="1"/>
</dbReference>
<reference evidence="10" key="1">
    <citation type="submission" date="2012-08" db="EMBL/GenBank/DDBJ databases">
        <title>Comparative genomics of metastatic and non-metastatic Leishmania guyanensis provides insights into polygenic factors involved in Leishmania RNA virus infection.</title>
        <authorList>
            <person name="Smith D."/>
            <person name="Hertz-Fowler C."/>
            <person name="Martin R."/>
            <person name="Dickens N."/>
            <person name="Fasel N."/>
            <person name="Falquet L."/>
            <person name="Beverley S."/>
            <person name="Zangger H."/>
            <person name="Calderon-Copete S."/>
            <person name="Mottram J."/>
            <person name="Xenarios I."/>
        </authorList>
    </citation>
    <scope>NUCLEOTIDE SEQUENCE</scope>
    <source>
        <strain evidence="10">MHOM/BR/75/M4147/SSU:IR2SAT-LUC</strain>
    </source>
</reference>